<keyword evidence="2" id="KW-1185">Reference proteome</keyword>
<accession>A0ABS5LPV1</accession>
<protein>
    <submittedName>
        <fullName evidence="1">Uncharacterized protein</fullName>
    </submittedName>
</protein>
<evidence type="ECO:0000313" key="1">
    <source>
        <dbReference type="EMBL" id="MBS3018530.1"/>
    </source>
</evidence>
<comment type="caution">
    <text evidence="1">The sequence shown here is derived from an EMBL/GenBank/DDBJ whole genome shotgun (WGS) entry which is preliminary data.</text>
</comment>
<name>A0ABS5LPV1_9BURK</name>
<dbReference type="RefSeq" id="WP_211456387.1">
    <property type="nucleotide sequence ID" value="NZ_JAANES010000001.1"/>
</dbReference>
<evidence type="ECO:0000313" key="2">
    <source>
        <dbReference type="Proteomes" id="UP001647436"/>
    </source>
</evidence>
<sequence>MPAGLQIWNESGALVMDTSSRLGRFLQTVTIPAGRLLAGAIYVPGLMDGTPFFVPLYNEDYVYEGLYSVGCECMPIITFSAESMSWSRAYPNEYYQAFGFPAIHLMIGVR</sequence>
<reference evidence="1 2" key="1">
    <citation type="submission" date="2020-03" db="EMBL/GenBank/DDBJ databases">
        <title>The role of nitrogen metabolism on polyethylene biodegradation.</title>
        <authorList>
            <person name="Peixoto J."/>
            <person name="Vizzotto C.S."/>
            <person name="Ramos A."/>
            <person name="Alves G."/>
            <person name="Steindorff A."/>
            <person name="Kruger R."/>
        </authorList>
    </citation>
    <scope>NUCLEOTIDE SEQUENCE [LARGE SCALE GENOMIC DNA]</scope>
    <source>
        <strain evidence="1 2">PE63</strain>
    </source>
</reference>
<dbReference type="EMBL" id="JAANES010000001">
    <property type="protein sequence ID" value="MBS3018530.1"/>
    <property type="molecule type" value="Genomic_DNA"/>
</dbReference>
<proteinExistence type="predicted"/>
<gene>
    <name evidence="1" type="ORF">DJFAAGMI_01262</name>
</gene>
<dbReference type="Proteomes" id="UP001647436">
    <property type="component" value="Unassembled WGS sequence"/>
</dbReference>
<organism evidence="1 2">
    <name type="scientific">Comamonas brasiliensis</name>
    <dbReference type="NCBI Taxonomy" id="1812482"/>
    <lineage>
        <taxon>Bacteria</taxon>
        <taxon>Pseudomonadati</taxon>
        <taxon>Pseudomonadota</taxon>
        <taxon>Betaproteobacteria</taxon>
        <taxon>Burkholderiales</taxon>
        <taxon>Comamonadaceae</taxon>
        <taxon>Comamonas</taxon>
    </lineage>
</organism>